<name>A0A232M0Q4_9EURO</name>
<dbReference type="InterPro" id="IPR002401">
    <property type="entry name" value="Cyt_P450_E_grp-I"/>
</dbReference>
<dbReference type="OrthoDB" id="1470350at2759"/>
<comment type="caution">
    <text evidence="5">The sequence shown here is derived from an EMBL/GenBank/DDBJ whole genome shotgun (WGS) entry which is preliminary data.</text>
</comment>
<sequence>MALQLIILFLIIVILVSIYRNLYPKPLPGIPYGLEAASRILGDIPDLFAHIKKTKEVSSYSVVQCRKLGSPIIQVFLRPFARPFIFIDDPRETEDLLLRRPKEFDRAPSTSAIFRTVLPHASIVKTTTPEFRAQRRLWQDVMTPEFLRCVVAPNVHRSALELIELWRLRSQLAKGHPFEAHHDLETAAFDAIWIAVLGSDLGGMKSEIITMQNAASSAIDLPHNVEDPALFPAPERSEMYQTMTFLNKSVEKVMGSPIRSLRHWMIRQTPIYKKYNAIRHREIRRILRTAYDRFQRLLENDTEVKEQHDTCAMDLVLRRELVAARKAGVHPSDPERNLEMQDELLMLLVAGHETTANTLSWFVKFMAANPEAQSALRTILEEAFHITTDSPHSLPSATEILTSEIPYLDAVIEETNRLANTVPLIVREATVDTHILGQRVPAGTTIMCNSQVTAPPVGVPAHLRSPTSQAAMEKLPYEGLDSRDANLSVFEPRRWLTVNDDHGREGFDAYALPRLAFSLGTRGCF</sequence>
<dbReference type="GO" id="GO:0016705">
    <property type="term" value="F:oxidoreductase activity, acting on paired donors, with incorporation or reduction of molecular oxygen"/>
    <property type="evidence" value="ECO:0007669"/>
    <property type="project" value="InterPro"/>
</dbReference>
<accession>A0A232M0Q4</accession>
<reference evidence="5 6" key="1">
    <citation type="journal article" date="2015" name="Environ. Microbiol.">
        <title>Metagenome sequence of Elaphomyces granulatus from sporocarp tissue reveals Ascomycota ectomycorrhizal fingerprints of genome expansion and a Proteobacteria-rich microbiome.</title>
        <authorList>
            <person name="Quandt C.A."/>
            <person name="Kohler A."/>
            <person name="Hesse C.N."/>
            <person name="Sharpton T.J."/>
            <person name="Martin F."/>
            <person name="Spatafora J.W."/>
        </authorList>
    </citation>
    <scope>NUCLEOTIDE SEQUENCE [LARGE SCALE GENOMIC DNA]</scope>
    <source>
        <strain evidence="5 6">OSC145934</strain>
    </source>
</reference>
<dbReference type="Gene3D" id="1.10.630.10">
    <property type="entry name" value="Cytochrome P450"/>
    <property type="match status" value="1"/>
</dbReference>
<dbReference type="GO" id="GO:0004497">
    <property type="term" value="F:monooxygenase activity"/>
    <property type="evidence" value="ECO:0007669"/>
    <property type="project" value="InterPro"/>
</dbReference>
<dbReference type="GO" id="GO:0020037">
    <property type="term" value="F:heme binding"/>
    <property type="evidence" value="ECO:0007669"/>
    <property type="project" value="InterPro"/>
</dbReference>
<dbReference type="PANTHER" id="PTHR24305:SF232">
    <property type="entry name" value="P450, PUTATIVE (EUROFUNG)-RELATED"/>
    <property type="match status" value="1"/>
</dbReference>
<keyword evidence="6" id="KW-1185">Reference proteome</keyword>
<evidence type="ECO:0008006" key="7">
    <source>
        <dbReference type="Google" id="ProtNLM"/>
    </source>
</evidence>
<dbReference type="Proteomes" id="UP000243515">
    <property type="component" value="Unassembled WGS sequence"/>
</dbReference>
<dbReference type="EMBL" id="NPHW01003204">
    <property type="protein sequence ID" value="OXV09973.1"/>
    <property type="molecule type" value="Genomic_DNA"/>
</dbReference>
<dbReference type="InterPro" id="IPR050121">
    <property type="entry name" value="Cytochrome_P450_monoxygenase"/>
</dbReference>
<evidence type="ECO:0000256" key="2">
    <source>
        <dbReference type="ARBA" id="ARBA00010617"/>
    </source>
</evidence>
<dbReference type="PRINTS" id="PR00385">
    <property type="entry name" value="P450"/>
</dbReference>
<keyword evidence="3" id="KW-0479">Metal-binding</keyword>
<dbReference type="PANTHER" id="PTHR24305">
    <property type="entry name" value="CYTOCHROME P450"/>
    <property type="match status" value="1"/>
</dbReference>
<dbReference type="SUPFAM" id="SSF48264">
    <property type="entry name" value="Cytochrome P450"/>
    <property type="match status" value="1"/>
</dbReference>
<feature type="non-terminal residue" evidence="5">
    <location>
        <position position="525"/>
    </location>
</feature>
<dbReference type="InterPro" id="IPR001128">
    <property type="entry name" value="Cyt_P450"/>
</dbReference>
<protein>
    <recommendedName>
        <fullName evidence="7">Cytochrome P450</fullName>
    </recommendedName>
</protein>
<dbReference type="Pfam" id="PF00067">
    <property type="entry name" value="p450"/>
    <property type="match status" value="1"/>
</dbReference>
<evidence type="ECO:0000256" key="3">
    <source>
        <dbReference type="ARBA" id="ARBA00022723"/>
    </source>
</evidence>
<comment type="cofactor">
    <cofactor evidence="1">
        <name>heme</name>
        <dbReference type="ChEBI" id="CHEBI:30413"/>
    </cofactor>
</comment>
<evidence type="ECO:0000313" key="5">
    <source>
        <dbReference type="EMBL" id="OXV09973.1"/>
    </source>
</evidence>
<keyword evidence="4" id="KW-0408">Iron</keyword>
<dbReference type="AlphaFoldDB" id="A0A232M0Q4"/>
<organism evidence="5 6">
    <name type="scientific">Elaphomyces granulatus</name>
    <dbReference type="NCBI Taxonomy" id="519963"/>
    <lineage>
        <taxon>Eukaryota</taxon>
        <taxon>Fungi</taxon>
        <taxon>Dikarya</taxon>
        <taxon>Ascomycota</taxon>
        <taxon>Pezizomycotina</taxon>
        <taxon>Eurotiomycetes</taxon>
        <taxon>Eurotiomycetidae</taxon>
        <taxon>Eurotiales</taxon>
        <taxon>Elaphomycetaceae</taxon>
        <taxon>Elaphomyces</taxon>
    </lineage>
</organism>
<evidence type="ECO:0000313" key="6">
    <source>
        <dbReference type="Proteomes" id="UP000243515"/>
    </source>
</evidence>
<gene>
    <name evidence="5" type="ORF">Egran_02264</name>
</gene>
<dbReference type="InterPro" id="IPR036396">
    <property type="entry name" value="Cyt_P450_sf"/>
</dbReference>
<evidence type="ECO:0000256" key="4">
    <source>
        <dbReference type="ARBA" id="ARBA00023004"/>
    </source>
</evidence>
<comment type="similarity">
    <text evidence="2">Belongs to the cytochrome P450 family.</text>
</comment>
<dbReference type="PRINTS" id="PR00463">
    <property type="entry name" value="EP450I"/>
</dbReference>
<proteinExistence type="inferred from homology"/>
<evidence type="ECO:0000256" key="1">
    <source>
        <dbReference type="ARBA" id="ARBA00001971"/>
    </source>
</evidence>
<dbReference type="GO" id="GO:0005506">
    <property type="term" value="F:iron ion binding"/>
    <property type="evidence" value="ECO:0007669"/>
    <property type="project" value="InterPro"/>
</dbReference>